<organism evidence="1 2">
    <name type="scientific">Pelagomonas calceolata</name>
    <dbReference type="NCBI Taxonomy" id="35677"/>
    <lineage>
        <taxon>Eukaryota</taxon>
        <taxon>Sar</taxon>
        <taxon>Stramenopiles</taxon>
        <taxon>Ochrophyta</taxon>
        <taxon>Pelagophyceae</taxon>
        <taxon>Pelagomonadales</taxon>
        <taxon>Pelagomonadaceae</taxon>
        <taxon>Pelagomonas</taxon>
    </lineage>
</organism>
<evidence type="ECO:0000313" key="2">
    <source>
        <dbReference type="Proteomes" id="UP000789595"/>
    </source>
</evidence>
<feature type="non-terminal residue" evidence="1">
    <location>
        <position position="1"/>
    </location>
</feature>
<name>A0A8J2X2B7_9STRA</name>
<proteinExistence type="predicted"/>
<sequence length="100" mass="11217">RGRKFRGCALLERSRASLASLLAVASQRARATRHRSCARLAIGTTAARAARRTRLGFLPRGRDVVHFAKNEPVFIHAIVARTRNGPWIFRTREPRTDRAG</sequence>
<comment type="caution">
    <text evidence="1">The sequence shown here is derived from an EMBL/GenBank/DDBJ whole genome shotgun (WGS) entry which is preliminary data.</text>
</comment>
<dbReference type="Proteomes" id="UP000789595">
    <property type="component" value="Unassembled WGS sequence"/>
</dbReference>
<gene>
    <name evidence="1" type="ORF">PECAL_5P20180</name>
</gene>
<keyword evidence="2" id="KW-1185">Reference proteome</keyword>
<dbReference type="AlphaFoldDB" id="A0A8J2X2B7"/>
<protein>
    <submittedName>
        <fullName evidence="1">Uncharacterized protein</fullName>
    </submittedName>
</protein>
<dbReference type="EMBL" id="CAKKNE010000005">
    <property type="protein sequence ID" value="CAH0377483.1"/>
    <property type="molecule type" value="Genomic_DNA"/>
</dbReference>
<evidence type="ECO:0000313" key="1">
    <source>
        <dbReference type="EMBL" id="CAH0377483.1"/>
    </source>
</evidence>
<accession>A0A8J2X2B7</accession>
<reference evidence="1" key="1">
    <citation type="submission" date="2021-11" db="EMBL/GenBank/DDBJ databases">
        <authorList>
            <consortium name="Genoscope - CEA"/>
            <person name="William W."/>
        </authorList>
    </citation>
    <scope>NUCLEOTIDE SEQUENCE</scope>
</reference>